<dbReference type="Gene3D" id="3.30.420.270">
    <property type="match status" value="1"/>
</dbReference>
<evidence type="ECO:0000313" key="10">
    <source>
        <dbReference type="Proteomes" id="UP001259803"/>
    </source>
</evidence>
<name>A0ABU2ZF42_9SPHN</name>
<dbReference type="Proteomes" id="UP001259803">
    <property type="component" value="Unassembled WGS sequence"/>
</dbReference>
<comment type="subcellular location">
    <subcellularLocation>
        <location evidence="1">Cell membrane</location>
        <topology evidence="1">Single-pass membrane protein</topology>
    </subcellularLocation>
    <subcellularLocation>
        <location evidence="7">Cell membrane</location>
        <topology evidence="7">Single-pass type II membrane protein</topology>
    </subcellularLocation>
</comment>
<reference evidence="9 10" key="1">
    <citation type="submission" date="2023-09" db="EMBL/GenBank/DDBJ databases">
        <authorList>
            <person name="Rey-Velasco X."/>
        </authorList>
    </citation>
    <scope>NUCLEOTIDE SEQUENCE [LARGE SCALE GENOMIC DNA]</scope>
    <source>
        <strain evidence="9 10">F390</strain>
    </source>
</reference>
<evidence type="ECO:0000256" key="2">
    <source>
        <dbReference type="ARBA" id="ARBA00005811"/>
    </source>
</evidence>
<dbReference type="InterPro" id="IPR003400">
    <property type="entry name" value="ExbD"/>
</dbReference>
<keyword evidence="7" id="KW-0813">Transport</keyword>
<evidence type="ECO:0000256" key="4">
    <source>
        <dbReference type="ARBA" id="ARBA00022692"/>
    </source>
</evidence>
<dbReference type="PANTHER" id="PTHR30558">
    <property type="entry name" value="EXBD MEMBRANE COMPONENT OF PMF-DRIVEN MACROMOLECULE IMPORT SYSTEM"/>
    <property type="match status" value="1"/>
</dbReference>
<keyword evidence="10" id="KW-1185">Reference proteome</keyword>
<sequence>MTRGRRGRGGRAPMAEINVTPMVDVMLVLLIIFMVAAPLLMAGVPVELPDSQAEALPDEDTPLVVSLDADGRIFIDEERIPAGAFSERLTLLSTGSGETSPVVLRADRALDYGRVVAVMGALNNAGFRQISLVTNGSAESP</sequence>
<feature type="transmembrane region" description="Helical" evidence="8">
    <location>
        <begin position="21"/>
        <end position="41"/>
    </location>
</feature>
<evidence type="ECO:0000256" key="5">
    <source>
        <dbReference type="ARBA" id="ARBA00022989"/>
    </source>
</evidence>
<comment type="similarity">
    <text evidence="2 7">Belongs to the ExbD/TolR family.</text>
</comment>
<keyword evidence="6 8" id="KW-0472">Membrane</keyword>
<evidence type="ECO:0000256" key="6">
    <source>
        <dbReference type="ARBA" id="ARBA00023136"/>
    </source>
</evidence>
<keyword evidence="4 7" id="KW-0812">Transmembrane</keyword>
<evidence type="ECO:0000256" key="3">
    <source>
        <dbReference type="ARBA" id="ARBA00022475"/>
    </source>
</evidence>
<organism evidence="9 10">
    <name type="scientific">Croceicoccus esteveae</name>
    <dbReference type="NCBI Taxonomy" id="3075597"/>
    <lineage>
        <taxon>Bacteria</taxon>
        <taxon>Pseudomonadati</taxon>
        <taxon>Pseudomonadota</taxon>
        <taxon>Alphaproteobacteria</taxon>
        <taxon>Sphingomonadales</taxon>
        <taxon>Erythrobacteraceae</taxon>
        <taxon>Croceicoccus</taxon>
    </lineage>
</organism>
<dbReference type="RefSeq" id="WP_311339481.1">
    <property type="nucleotide sequence ID" value="NZ_JAVRHS010000001.1"/>
</dbReference>
<evidence type="ECO:0000313" key="9">
    <source>
        <dbReference type="EMBL" id="MDT0574924.1"/>
    </source>
</evidence>
<evidence type="ECO:0000256" key="1">
    <source>
        <dbReference type="ARBA" id="ARBA00004162"/>
    </source>
</evidence>
<dbReference type="Pfam" id="PF02472">
    <property type="entry name" value="ExbD"/>
    <property type="match status" value="1"/>
</dbReference>
<comment type="caution">
    <text evidence="9">The sequence shown here is derived from an EMBL/GenBank/DDBJ whole genome shotgun (WGS) entry which is preliminary data.</text>
</comment>
<dbReference type="EMBL" id="JAVRHS010000001">
    <property type="protein sequence ID" value="MDT0574924.1"/>
    <property type="molecule type" value="Genomic_DNA"/>
</dbReference>
<protein>
    <submittedName>
        <fullName evidence="9">ExbD/TolR family protein</fullName>
    </submittedName>
</protein>
<keyword evidence="7" id="KW-0653">Protein transport</keyword>
<accession>A0ABU2ZF42</accession>
<evidence type="ECO:0000256" key="8">
    <source>
        <dbReference type="SAM" id="Phobius"/>
    </source>
</evidence>
<proteinExistence type="inferred from homology"/>
<gene>
    <name evidence="9" type="ORF">RM533_01850</name>
</gene>
<evidence type="ECO:0000256" key="7">
    <source>
        <dbReference type="RuleBase" id="RU003879"/>
    </source>
</evidence>
<dbReference type="PANTHER" id="PTHR30558:SF7">
    <property type="entry name" value="TOL-PAL SYSTEM PROTEIN TOLR"/>
    <property type="match status" value="1"/>
</dbReference>
<keyword evidence="5 8" id="KW-1133">Transmembrane helix</keyword>
<keyword evidence="3" id="KW-1003">Cell membrane</keyword>